<reference evidence="6 7" key="1">
    <citation type="submission" date="2018-11" db="EMBL/GenBank/DDBJ databases">
        <title>Sequencing the genomes of 1000 actinobacteria strains.</title>
        <authorList>
            <person name="Klenk H.-P."/>
        </authorList>
    </citation>
    <scope>NUCLEOTIDE SEQUENCE [LARGE SCALE GENOMIC DNA]</scope>
    <source>
        <strain evidence="6 7">DSM 14012</strain>
    </source>
</reference>
<dbReference type="Pfam" id="PF03992">
    <property type="entry name" value="ABM"/>
    <property type="match status" value="1"/>
</dbReference>
<proteinExistence type="inferred from homology"/>
<dbReference type="PANTHER" id="PTHR21661">
    <property type="entry name" value="EPOXIDE HYDROLASE 1-RELATED"/>
    <property type="match status" value="1"/>
</dbReference>
<dbReference type="GO" id="GO:0004301">
    <property type="term" value="F:epoxide hydrolase activity"/>
    <property type="evidence" value="ECO:0007669"/>
    <property type="project" value="TreeGrafter"/>
</dbReference>
<keyword evidence="3" id="KW-0378">Hydrolase</keyword>
<dbReference type="InterPro" id="IPR010497">
    <property type="entry name" value="Epoxide_hydro_N"/>
</dbReference>
<dbReference type="RefSeq" id="WP_085512020.1">
    <property type="nucleotide sequence ID" value="NZ_FXAP01000003.1"/>
</dbReference>
<dbReference type="SUPFAM" id="SSF54909">
    <property type="entry name" value="Dimeric alpha+beta barrel"/>
    <property type="match status" value="1"/>
</dbReference>
<sequence>MTTVHLTGQLICATPTDVSIVETQLPDHVALTRAEPGCVSFEVTPTDDPLVWDVAEVFEDDESFAAHQARVASSEWGRATAGIERRYQVTRSPAGRTVIDVSEDDLADLRRRLHDTRWPDRWPTVGWEAGTDQDELRRLVTYWADDFDWAAQQRDINALPWHRAEIGRAAITYLRFDAETPGGIPVVLTNGWPSTALELVGLARRLATPSRFGGDPASAVTVIVPALPGLPFSPQRPTFGDHTHELWHTLMHDHLGFARYAAHGGDLGAGITSRLAQVHPEAVAGIHLLAVAAPLEVDAETLTEEEQAHLARVEAWDAAEGAYEHQHHTRPLTLAPALSDSPVGLLSWILEKHRAWSDCDGDVSSRFSDDYLATLASAYWFTNAIGTSLRPYYESATGITTRVGRVEVPTAVALFPHDLASPPRSWAERSYDVRRFTTMPRGGHFAPHEEPELLADDIRAFLTTL</sequence>
<evidence type="ECO:0000313" key="6">
    <source>
        <dbReference type="EMBL" id="ROR80472.1"/>
    </source>
</evidence>
<comment type="similarity">
    <text evidence="1">Belongs to the peptidase S33 family.</text>
</comment>
<comment type="caution">
    <text evidence="6">The sequence shown here is derived from an EMBL/GenBank/DDBJ whole genome shotgun (WGS) entry which is preliminary data.</text>
</comment>
<dbReference type="Gene3D" id="3.40.50.1820">
    <property type="entry name" value="alpha/beta hydrolase"/>
    <property type="match status" value="1"/>
</dbReference>
<dbReference type="PRINTS" id="PR00412">
    <property type="entry name" value="EPOXHYDRLASE"/>
</dbReference>
<dbReference type="AlphaFoldDB" id="A0A3N2BZ29"/>
<dbReference type="SUPFAM" id="SSF53474">
    <property type="entry name" value="alpha/beta-Hydrolases"/>
    <property type="match status" value="1"/>
</dbReference>
<evidence type="ECO:0000256" key="1">
    <source>
        <dbReference type="ARBA" id="ARBA00010088"/>
    </source>
</evidence>
<evidence type="ECO:0000259" key="5">
    <source>
        <dbReference type="Pfam" id="PF06441"/>
    </source>
</evidence>
<evidence type="ECO:0000256" key="2">
    <source>
        <dbReference type="ARBA" id="ARBA00022797"/>
    </source>
</evidence>
<dbReference type="Gene3D" id="3.30.70.100">
    <property type="match status" value="1"/>
</dbReference>
<keyword evidence="2" id="KW-0058">Aromatic hydrocarbons catabolism</keyword>
<feature type="domain" description="ABM" evidence="4">
    <location>
        <begin position="19"/>
        <end position="72"/>
    </location>
</feature>
<dbReference type="GO" id="GO:0097176">
    <property type="term" value="P:epoxide metabolic process"/>
    <property type="evidence" value="ECO:0007669"/>
    <property type="project" value="TreeGrafter"/>
</dbReference>
<dbReference type="InterPro" id="IPR029058">
    <property type="entry name" value="AB_hydrolase_fold"/>
</dbReference>
<dbReference type="InterPro" id="IPR007138">
    <property type="entry name" value="ABM_dom"/>
</dbReference>
<keyword evidence="7" id="KW-1185">Reference proteome</keyword>
<gene>
    <name evidence="6" type="ORF">EDD42_0513</name>
</gene>
<dbReference type="EMBL" id="RKHL01000001">
    <property type="protein sequence ID" value="ROR80472.1"/>
    <property type="molecule type" value="Genomic_DNA"/>
</dbReference>
<evidence type="ECO:0000259" key="4">
    <source>
        <dbReference type="Pfam" id="PF03992"/>
    </source>
</evidence>
<feature type="domain" description="Epoxide hydrolase N-terminal" evidence="5">
    <location>
        <begin position="98"/>
        <end position="198"/>
    </location>
</feature>
<evidence type="ECO:0000256" key="3">
    <source>
        <dbReference type="ARBA" id="ARBA00022801"/>
    </source>
</evidence>
<dbReference type="InterPro" id="IPR000639">
    <property type="entry name" value="Epox_hydrolase-like"/>
</dbReference>
<protein>
    <submittedName>
        <fullName evidence="6">Pimeloyl-ACP methyl ester carboxylesterase</fullName>
    </submittedName>
</protein>
<dbReference type="InterPro" id="IPR011008">
    <property type="entry name" value="Dimeric_a/b-barrel"/>
</dbReference>
<evidence type="ECO:0000313" key="7">
    <source>
        <dbReference type="Proteomes" id="UP000266915"/>
    </source>
</evidence>
<name>A0A3N2BZ29_9MICO</name>
<accession>A0A3N2BZ29</accession>
<dbReference type="Proteomes" id="UP000266915">
    <property type="component" value="Unassembled WGS sequence"/>
</dbReference>
<dbReference type="Pfam" id="PF06441">
    <property type="entry name" value="EHN"/>
    <property type="match status" value="1"/>
</dbReference>
<organism evidence="6 7">
    <name type="scientific">Plantibacter flavus</name>
    <dbReference type="NCBI Taxonomy" id="150123"/>
    <lineage>
        <taxon>Bacteria</taxon>
        <taxon>Bacillati</taxon>
        <taxon>Actinomycetota</taxon>
        <taxon>Actinomycetes</taxon>
        <taxon>Micrococcales</taxon>
        <taxon>Microbacteriaceae</taxon>
        <taxon>Plantibacter</taxon>
    </lineage>
</organism>
<dbReference type="PANTHER" id="PTHR21661:SF35">
    <property type="entry name" value="EPOXIDE HYDROLASE"/>
    <property type="match status" value="1"/>
</dbReference>